<sequence length="311" mass="34190">MIKCRTRQSDDRFGGLLVWLTAVVVVFAVGSGAWAQMVPAPPKLDLEGGGRGTAEAETRDLDLVEKLGDRVPLDATLVDETGQTVRLGDYFDADRPVILNLAYYGCPMLCGQMIRGLGTSLRELENRDGWVPGQDYEVVTISFDPTESSAMAAEAKKQAMRMLNDEQAAAGWHFLTGEDADVRAIAEAVGFPYRWSERAQQYVHPAAIMLLTPDGRVSRYLYGVSYPTTTLRLSLVESSEGKVGSTMDRVLLYCFAFDESRGEYTLVAMNLMRLAGAMTVVVLLIAIGVMTVRGMQRQAQFDKPTDNDEHG</sequence>
<feature type="transmembrane region" description="Helical" evidence="3">
    <location>
        <begin position="271"/>
        <end position="292"/>
    </location>
</feature>
<dbReference type="Proteomes" id="UP001575105">
    <property type="component" value="Unassembled WGS sequence"/>
</dbReference>
<keyword evidence="3" id="KW-1133">Transmembrane helix</keyword>
<evidence type="ECO:0000259" key="4">
    <source>
        <dbReference type="PROSITE" id="PS51352"/>
    </source>
</evidence>
<dbReference type="CDD" id="cd02968">
    <property type="entry name" value="SCO"/>
    <property type="match status" value="1"/>
</dbReference>
<dbReference type="SUPFAM" id="SSF52833">
    <property type="entry name" value="Thioredoxin-like"/>
    <property type="match status" value="1"/>
</dbReference>
<proteinExistence type="inferred from homology"/>
<protein>
    <submittedName>
        <fullName evidence="5">SCO family protein</fullName>
    </submittedName>
</protein>
<feature type="domain" description="Thioredoxin" evidence="4">
    <location>
        <begin position="65"/>
        <end position="241"/>
    </location>
</feature>
<organism evidence="5 6">
    <name type="scientific">Natronomicrosphaera hydrolytica</name>
    <dbReference type="NCBI Taxonomy" id="3242702"/>
    <lineage>
        <taxon>Bacteria</taxon>
        <taxon>Pseudomonadati</taxon>
        <taxon>Planctomycetota</taxon>
        <taxon>Phycisphaerae</taxon>
        <taxon>Phycisphaerales</taxon>
        <taxon>Phycisphaeraceae</taxon>
        <taxon>Natronomicrosphaera</taxon>
    </lineage>
</organism>
<evidence type="ECO:0000256" key="1">
    <source>
        <dbReference type="ARBA" id="ARBA00010996"/>
    </source>
</evidence>
<dbReference type="InterPro" id="IPR013766">
    <property type="entry name" value="Thioredoxin_domain"/>
</dbReference>
<keyword evidence="3" id="KW-0472">Membrane</keyword>
<dbReference type="Pfam" id="PF02630">
    <property type="entry name" value="SCO1-SenC"/>
    <property type="match status" value="1"/>
</dbReference>
<evidence type="ECO:0000313" key="6">
    <source>
        <dbReference type="Proteomes" id="UP001575105"/>
    </source>
</evidence>
<evidence type="ECO:0000256" key="3">
    <source>
        <dbReference type="SAM" id="Phobius"/>
    </source>
</evidence>
<comment type="similarity">
    <text evidence="1">Belongs to the SCO1/2 family.</text>
</comment>
<keyword evidence="2" id="KW-0186">Copper</keyword>
<name>A0ABV4U1V4_9BACT</name>
<dbReference type="PANTHER" id="PTHR12151">
    <property type="entry name" value="ELECTRON TRANSPORT PROTIN SCO1/SENC FAMILY MEMBER"/>
    <property type="match status" value="1"/>
</dbReference>
<reference evidence="5 6" key="1">
    <citation type="submission" date="2024-08" db="EMBL/GenBank/DDBJ databases">
        <title>Whole-genome sequencing of halo(alkali)philic microorganisms from hypersaline lakes.</title>
        <authorList>
            <person name="Sorokin D.Y."/>
            <person name="Merkel A.Y."/>
            <person name="Messina E."/>
            <person name="Yakimov M."/>
        </authorList>
    </citation>
    <scope>NUCLEOTIDE SEQUENCE [LARGE SCALE GENOMIC DNA]</scope>
    <source>
        <strain evidence="5 6">AB-hyl4</strain>
    </source>
</reference>
<comment type="caution">
    <text evidence="5">The sequence shown here is derived from an EMBL/GenBank/DDBJ whole genome shotgun (WGS) entry which is preliminary data.</text>
</comment>
<gene>
    <name evidence="5" type="ORF">ACERK3_04665</name>
</gene>
<keyword evidence="3" id="KW-0812">Transmembrane</keyword>
<evidence type="ECO:0000256" key="2">
    <source>
        <dbReference type="ARBA" id="ARBA00023008"/>
    </source>
</evidence>
<keyword evidence="6" id="KW-1185">Reference proteome</keyword>
<dbReference type="RefSeq" id="WP_425344512.1">
    <property type="nucleotide sequence ID" value="NZ_JBGUBD010000003.1"/>
</dbReference>
<dbReference type="InterPro" id="IPR036249">
    <property type="entry name" value="Thioredoxin-like_sf"/>
</dbReference>
<dbReference type="InterPro" id="IPR003782">
    <property type="entry name" value="SCO1/SenC"/>
</dbReference>
<evidence type="ECO:0000313" key="5">
    <source>
        <dbReference type="EMBL" id="MFA9477583.1"/>
    </source>
</evidence>
<dbReference type="Gene3D" id="3.40.30.10">
    <property type="entry name" value="Glutaredoxin"/>
    <property type="match status" value="1"/>
</dbReference>
<dbReference type="PANTHER" id="PTHR12151:SF8">
    <property type="entry name" value="THIOREDOXIN DOMAIN-CONTAINING PROTEIN"/>
    <property type="match status" value="1"/>
</dbReference>
<accession>A0ABV4U1V4</accession>
<dbReference type="PROSITE" id="PS51352">
    <property type="entry name" value="THIOREDOXIN_2"/>
    <property type="match status" value="1"/>
</dbReference>
<dbReference type="EMBL" id="JBGUBD010000003">
    <property type="protein sequence ID" value="MFA9477583.1"/>
    <property type="molecule type" value="Genomic_DNA"/>
</dbReference>